<dbReference type="AlphaFoldDB" id="A0AAP5M9C2"/>
<name>A0AAP5M9C2_9CYAN</name>
<dbReference type="RefSeq" id="WP_208346002.1">
    <property type="nucleotide sequence ID" value="NZ_CAWQFN010000817.1"/>
</dbReference>
<evidence type="ECO:0000256" key="1">
    <source>
        <dbReference type="SAM" id="MobiDB-lite"/>
    </source>
</evidence>
<sequence>MPKSTEVKTETSAQELPKLSEKVPQKVSETENKVAITNSHSPEPVGAIQDIDDVLNSLKTLLSSLEKLQKVRQEVGNIKPLLGRILDGELLAGEELEQVKTGVSGLVRLVRAYSDHQTALEKAQPARNLLDQVLKEHQAN</sequence>
<evidence type="ECO:0000313" key="3">
    <source>
        <dbReference type="Proteomes" id="UP000667802"/>
    </source>
</evidence>
<reference evidence="3" key="1">
    <citation type="journal article" date="2021" name="Science">
        <title>Hunting the eagle killer: A cyanobacterial neurotoxin causes vacuolar myelinopathy.</title>
        <authorList>
            <person name="Breinlinger S."/>
            <person name="Phillips T.J."/>
            <person name="Haram B.N."/>
            <person name="Mares J."/>
            <person name="Martinez Yerena J.A."/>
            <person name="Hrouzek P."/>
            <person name="Sobotka R."/>
            <person name="Henderson W.M."/>
            <person name="Schmieder P."/>
            <person name="Williams S.M."/>
            <person name="Lauderdale J.D."/>
            <person name="Wilde H.D."/>
            <person name="Gerrin W."/>
            <person name="Kust A."/>
            <person name="Washington J.W."/>
            <person name="Wagner C."/>
            <person name="Geier B."/>
            <person name="Liebeke M."/>
            <person name="Enke H."/>
            <person name="Niedermeyer T.H.J."/>
            <person name="Wilde S.B."/>
        </authorList>
    </citation>
    <scope>NUCLEOTIDE SEQUENCE [LARGE SCALE GENOMIC DNA]</scope>
    <source>
        <strain evidence="3">Thurmond2011</strain>
    </source>
</reference>
<dbReference type="EMBL" id="JAALHA020000011">
    <property type="protein sequence ID" value="MDR9897095.1"/>
    <property type="molecule type" value="Genomic_DNA"/>
</dbReference>
<keyword evidence="3" id="KW-1185">Reference proteome</keyword>
<proteinExistence type="predicted"/>
<feature type="region of interest" description="Disordered" evidence="1">
    <location>
        <begin position="1"/>
        <end position="41"/>
    </location>
</feature>
<feature type="compositionally biased region" description="Basic and acidic residues" evidence="1">
    <location>
        <begin position="18"/>
        <end position="32"/>
    </location>
</feature>
<accession>A0AAP5M9C2</accession>
<dbReference type="Proteomes" id="UP000667802">
    <property type="component" value="Unassembled WGS sequence"/>
</dbReference>
<protein>
    <submittedName>
        <fullName evidence="2">Uncharacterized protein</fullName>
    </submittedName>
</protein>
<evidence type="ECO:0000313" key="2">
    <source>
        <dbReference type="EMBL" id="MDR9897095.1"/>
    </source>
</evidence>
<comment type="caution">
    <text evidence="2">The sequence shown here is derived from an EMBL/GenBank/DDBJ whole genome shotgun (WGS) entry which is preliminary data.</text>
</comment>
<gene>
    <name evidence="2" type="ORF">G7B40_021375</name>
</gene>
<organism evidence="2 3">
    <name type="scientific">Aetokthonos hydrillicola Thurmond2011</name>
    <dbReference type="NCBI Taxonomy" id="2712845"/>
    <lineage>
        <taxon>Bacteria</taxon>
        <taxon>Bacillati</taxon>
        <taxon>Cyanobacteriota</taxon>
        <taxon>Cyanophyceae</taxon>
        <taxon>Nostocales</taxon>
        <taxon>Hapalosiphonaceae</taxon>
        <taxon>Aetokthonos</taxon>
    </lineage>
</organism>